<protein>
    <recommendedName>
        <fullName evidence="2">Ycf34</fullName>
    </recommendedName>
</protein>
<name>A0A1Z1M5D3_9FLOR</name>
<organism evidence="1">
    <name type="scientific">Bostrychia tenella</name>
    <dbReference type="NCBI Taxonomy" id="324755"/>
    <lineage>
        <taxon>Eukaryota</taxon>
        <taxon>Rhodophyta</taxon>
        <taxon>Florideophyceae</taxon>
        <taxon>Rhodymeniophycidae</taxon>
        <taxon>Ceramiales</taxon>
        <taxon>Rhodomelaceae</taxon>
        <taxon>Bostrychia</taxon>
    </lineage>
</organism>
<keyword evidence="1" id="KW-0150">Chloroplast</keyword>
<evidence type="ECO:0000313" key="1">
    <source>
        <dbReference type="EMBL" id="ARW61216.1"/>
    </source>
</evidence>
<dbReference type="AlphaFoldDB" id="A0A1Z1M5D3"/>
<reference evidence="1" key="1">
    <citation type="journal article" date="2017" name="J. Phycol.">
        <title>Analysis of chloroplast genomes and a supermatrix inform reclassification of the Rhodomelaceae (Rhodophyta).</title>
        <authorList>
            <person name="Diaz-Tapia P."/>
            <person name="Maggs C.A."/>
            <person name="West J.A."/>
            <person name="Verbruggen H."/>
        </authorList>
    </citation>
    <scope>NUCLEOTIDE SEQUENCE</scope>
    <source>
        <strain evidence="1">JW3079</strain>
    </source>
</reference>
<proteinExistence type="predicted"/>
<dbReference type="GeneID" id="33354223"/>
<accession>A0A1Z1M5D3</accession>
<sequence>MCICINCCHISNCQTYRFIEQQHLNSPKNLKKIKWFFIPKETVVNINVKKNNHYITIDWDLIECLSFTEQPGHWLT</sequence>
<gene>
    <name evidence="1" type="primary">ycf34</name>
</gene>
<geneLocation type="chloroplast" evidence="1"/>
<evidence type="ECO:0008006" key="2">
    <source>
        <dbReference type="Google" id="ProtNLM"/>
    </source>
</evidence>
<dbReference type="RefSeq" id="YP_009392654.1">
    <property type="nucleotide sequence ID" value="NC_035264.1"/>
</dbReference>
<dbReference type="EMBL" id="MF101417">
    <property type="protein sequence ID" value="ARW61216.1"/>
    <property type="molecule type" value="Genomic_DNA"/>
</dbReference>
<keyword evidence="1" id="KW-0934">Plastid</keyword>
<dbReference type="InterPro" id="IPR019656">
    <property type="entry name" value="Uncharacterised_Ycf34"/>
</dbReference>
<dbReference type="Pfam" id="PF10718">
    <property type="entry name" value="Ycf34"/>
    <property type="match status" value="1"/>
</dbReference>